<feature type="region of interest" description="Disordered" evidence="1">
    <location>
        <begin position="451"/>
        <end position="481"/>
    </location>
</feature>
<feature type="compositionally biased region" description="Polar residues" evidence="1">
    <location>
        <begin position="175"/>
        <end position="195"/>
    </location>
</feature>
<feature type="compositionally biased region" description="Polar residues" evidence="1">
    <location>
        <begin position="504"/>
        <end position="517"/>
    </location>
</feature>
<dbReference type="PROSITE" id="PS50911">
    <property type="entry name" value="CHAP"/>
    <property type="match status" value="1"/>
</dbReference>
<accession>A0A7W9LD02</accession>
<keyword evidence="2" id="KW-0472">Membrane</keyword>
<name>A0A7W9LD02_9ACTN</name>
<keyword evidence="2" id="KW-0812">Transmembrane</keyword>
<dbReference type="Proteomes" id="UP000579153">
    <property type="component" value="Unassembled WGS sequence"/>
</dbReference>
<evidence type="ECO:0000313" key="5">
    <source>
        <dbReference type="Proteomes" id="UP000579153"/>
    </source>
</evidence>
<gene>
    <name evidence="4" type="ORF">HD596_006046</name>
</gene>
<evidence type="ECO:0000313" key="4">
    <source>
        <dbReference type="EMBL" id="MBB5779290.1"/>
    </source>
</evidence>
<dbReference type="AlphaFoldDB" id="A0A7W9LD02"/>
<dbReference type="SUPFAM" id="SSF54001">
    <property type="entry name" value="Cysteine proteinases"/>
    <property type="match status" value="1"/>
</dbReference>
<sequence length="549" mass="55757">MTPETQRFIELLQRQLGYADKGSTTQAWIGQFAWTVAHAKWFKGQHAWGTVPVPGALAFFDWSGSGKVDGIDHVGVVTKVQGDTIFTIEGNTDGGVVERKERSTSSVVGYGYPERVKTHLDATKSETPHQPSGDHTGQEHPSGGKAVQSSHGQKPQAADDHATPAGGRGGADEPGQNTAAGQGTSVADGSYSQGQPADPVIPGDNQDDPQSATPTPTSDTPTATPTPTVTPTSDTPSATPTPTASETSPTASATPTSGTPSATSTAGASVPQTAPETTPSPTATTAEPTEPAASSEPEPTSSPTEAAAKSQSEPAATPTPTTAPSSSEPLASSAAEPLPEESTPAAPKAADPSIATAFPTHLQASVSGPLPSLSTPVLVTSAVVTVVALFAVFVVLKTRAGARSAAAAAGYAPPSPPVPVVPRHGTAEPDESTVWRRELLEAIEAAVLLDTTPPGEQDGAPPVPSQQENRRPDPALGPQEQDALTEPLESIADTWPIVIPAATSPFNAFTPAGSTDENAPDNGHSGHGDQHAGDEDATTGRTPPPPDAL</sequence>
<dbReference type="EMBL" id="JACHMB010000001">
    <property type="protein sequence ID" value="MBB5779290.1"/>
    <property type="molecule type" value="Genomic_DNA"/>
</dbReference>
<feature type="region of interest" description="Disordered" evidence="1">
    <location>
        <begin position="409"/>
        <end position="430"/>
    </location>
</feature>
<evidence type="ECO:0000259" key="3">
    <source>
        <dbReference type="PROSITE" id="PS50911"/>
    </source>
</evidence>
<proteinExistence type="predicted"/>
<protein>
    <recommendedName>
        <fullName evidence="3">Peptidase C51 domain-containing protein</fullName>
    </recommendedName>
</protein>
<feature type="transmembrane region" description="Helical" evidence="2">
    <location>
        <begin position="377"/>
        <end position="396"/>
    </location>
</feature>
<evidence type="ECO:0000256" key="2">
    <source>
        <dbReference type="SAM" id="Phobius"/>
    </source>
</evidence>
<organism evidence="4 5">
    <name type="scientific">Nonomuraea jabiensis</name>
    <dbReference type="NCBI Taxonomy" id="882448"/>
    <lineage>
        <taxon>Bacteria</taxon>
        <taxon>Bacillati</taxon>
        <taxon>Actinomycetota</taxon>
        <taxon>Actinomycetes</taxon>
        <taxon>Streptosporangiales</taxon>
        <taxon>Streptosporangiaceae</taxon>
        <taxon>Nonomuraea</taxon>
    </lineage>
</organism>
<reference evidence="4 5" key="1">
    <citation type="submission" date="2020-08" db="EMBL/GenBank/DDBJ databases">
        <title>Sequencing the genomes of 1000 actinobacteria strains.</title>
        <authorList>
            <person name="Klenk H.-P."/>
        </authorList>
    </citation>
    <scope>NUCLEOTIDE SEQUENCE [LARGE SCALE GENOMIC DNA]</scope>
    <source>
        <strain evidence="4 5">DSM 45507</strain>
    </source>
</reference>
<dbReference type="Pfam" id="PF05257">
    <property type="entry name" value="CHAP"/>
    <property type="match status" value="1"/>
</dbReference>
<feature type="compositionally biased region" description="Basic and acidic residues" evidence="1">
    <location>
        <begin position="524"/>
        <end position="534"/>
    </location>
</feature>
<feature type="region of interest" description="Disordered" evidence="1">
    <location>
        <begin position="504"/>
        <end position="549"/>
    </location>
</feature>
<dbReference type="InterPro" id="IPR038765">
    <property type="entry name" value="Papain-like_cys_pep_sf"/>
</dbReference>
<feature type="compositionally biased region" description="Low complexity" evidence="1">
    <location>
        <begin position="211"/>
        <end position="347"/>
    </location>
</feature>
<comment type="caution">
    <text evidence="4">The sequence shown here is derived from an EMBL/GenBank/DDBJ whole genome shotgun (WGS) entry which is preliminary data.</text>
</comment>
<evidence type="ECO:0000256" key="1">
    <source>
        <dbReference type="SAM" id="MobiDB-lite"/>
    </source>
</evidence>
<dbReference type="RefSeq" id="WP_246554948.1">
    <property type="nucleotide sequence ID" value="NZ_JACHMB010000001.1"/>
</dbReference>
<keyword evidence="2" id="KW-1133">Transmembrane helix</keyword>
<keyword evidence="5" id="KW-1185">Reference proteome</keyword>
<feature type="region of interest" description="Disordered" evidence="1">
    <location>
        <begin position="124"/>
        <end position="351"/>
    </location>
</feature>
<feature type="domain" description="Peptidase C51" evidence="3">
    <location>
        <begin position="1"/>
        <end position="112"/>
    </location>
</feature>
<dbReference type="InterPro" id="IPR007921">
    <property type="entry name" value="CHAP_dom"/>
</dbReference>